<keyword evidence="2" id="KW-0472">Membrane</keyword>
<feature type="compositionally biased region" description="Polar residues" evidence="1">
    <location>
        <begin position="385"/>
        <end position="410"/>
    </location>
</feature>
<dbReference type="GeneID" id="36395827"/>
<feature type="region of interest" description="Disordered" evidence="1">
    <location>
        <begin position="77"/>
        <end position="224"/>
    </location>
</feature>
<organism evidence="3 4">
    <name type="scientific">Plasmopara halstedii</name>
    <name type="common">Downy mildew of sunflower</name>
    <dbReference type="NCBI Taxonomy" id="4781"/>
    <lineage>
        <taxon>Eukaryota</taxon>
        <taxon>Sar</taxon>
        <taxon>Stramenopiles</taxon>
        <taxon>Oomycota</taxon>
        <taxon>Peronosporomycetes</taxon>
        <taxon>Peronosporales</taxon>
        <taxon>Peronosporaceae</taxon>
        <taxon>Plasmopara</taxon>
    </lineage>
</organism>
<feature type="transmembrane region" description="Helical" evidence="2">
    <location>
        <begin position="241"/>
        <end position="262"/>
    </location>
</feature>
<dbReference type="OrthoDB" id="168473at2759"/>
<evidence type="ECO:0000256" key="1">
    <source>
        <dbReference type="SAM" id="MobiDB-lite"/>
    </source>
</evidence>
<dbReference type="PROSITE" id="PS51257">
    <property type="entry name" value="PROKAR_LIPOPROTEIN"/>
    <property type="match status" value="1"/>
</dbReference>
<proteinExistence type="predicted"/>
<keyword evidence="4" id="KW-1185">Reference proteome</keyword>
<evidence type="ECO:0000313" key="3">
    <source>
        <dbReference type="EMBL" id="CEG44404.1"/>
    </source>
</evidence>
<feature type="compositionally biased region" description="Polar residues" evidence="1">
    <location>
        <begin position="97"/>
        <end position="134"/>
    </location>
</feature>
<protein>
    <submittedName>
        <fullName evidence="3">Uncharacterized protein</fullName>
    </submittedName>
</protein>
<accession>A0A0P1ARX3</accession>
<dbReference type="OMA" id="YDIVDPI"/>
<keyword evidence="2" id="KW-0812">Transmembrane</keyword>
<dbReference type="RefSeq" id="XP_024580773.1">
    <property type="nucleotide sequence ID" value="XM_024730502.1"/>
</dbReference>
<feature type="region of interest" description="Disordered" evidence="1">
    <location>
        <begin position="385"/>
        <end position="452"/>
    </location>
</feature>
<evidence type="ECO:0000313" key="4">
    <source>
        <dbReference type="Proteomes" id="UP000054928"/>
    </source>
</evidence>
<feature type="compositionally biased region" description="Polar residues" evidence="1">
    <location>
        <begin position="181"/>
        <end position="192"/>
    </location>
</feature>
<sequence>MIQTHRTLESIAACSGITACLSEGETECSFLSKQCPPCVYALSGGDFSCYTRKETGKCPFSGTYAECDMAAIKSLNSGTSGTATTPSTEPRTTNTPVSESTLIPPSGTPASRNGNLKNTGQTDTKNNSFSTAIEATTGPPPATLDRLSPTETPATPPPDSDPIESPAAPSSSLDPPESPATPSSSLDPSESPATPEFDLNLDKSPVTPSAGSLDSNESLKNVPGEKVMVNSVKSSASAPTAGNMVLVGGAVALVAVVMVFVVRRSLTKKKLGASNGNTVSSGHNSAWSDRTLDTDASGRNIYATYEYKNDDKSKDITMLSDSQASSTFSSGFHGKPATDSRTTADFSNFGGNAKYYADYSVSSGPDHATANAAAGVGADAPLHFSNKSAHSNTKKNNNFVDVTGSSSSMRGSDLELRRAGQHPLTVSQLMPKAIREDQEEGSGTRRRPESKQYDAAQAPFYHLQTAKSAVSPHGSSQMFDVSTTSSMYDIVDPMTMRDVESRSTEMYAVDNQYPKFSFASSAASSGIYDGDWSEDESIDGSRVHEHVVEHMI</sequence>
<keyword evidence="2" id="KW-1133">Transmembrane helix</keyword>
<feature type="compositionally biased region" description="Basic and acidic residues" evidence="1">
    <location>
        <begin position="442"/>
        <end position="452"/>
    </location>
</feature>
<dbReference type="EMBL" id="CCYD01001204">
    <property type="protein sequence ID" value="CEG44404.1"/>
    <property type="molecule type" value="Genomic_DNA"/>
</dbReference>
<dbReference type="AlphaFoldDB" id="A0A0P1ARX3"/>
<feature type="compositionally biased region" description="Low complexity" evidence="1">
    <location>
        <begin position="165"/>
        <end position="175"/>
    </location>
</feature>
<evidence type="ECO:0000256" key="2">
    <source>
        <dbReference type="SAM" id="Phobius"/>
    </source>
</evidence>
<reference evidence="4" key="1">
    <citation type="submission" date="2014-09" db="EMBL/GenBank/DDBJ databases">
        <authorList>
            <person name="Sharma Rahul"/>
            <person name="Thines Marco"/>
        </authorList>
    </citation>
    <scope>NUCLEOTIDE SEQUENCE [LARGE SCALE GENOMIC DNA]</scope>
</reference>
<feature type="compositionally biased region" description="Low complexity" evidence="1">
    <location>
        <begin position="77"/>
        <end position="96"/>
    </location>
</feature>
<feature type="compositionally biased region" description="Polar residues" evidence="1">
    <location>
        <begin position="206"/>
        <end position="219"/>
    </location>
</feature>
<name>A0A0P1ARX3_PLAHL</name>
<dbReference type="Proteomes" id="UP000054928">
    <property type="component" value="Unassembled WGS sequence"/>
</dbReference>